<evidence type="ECO:0000256" key="6">
    <source>
        <dbReference type="ARBA" id="ARBA00022777"/>
    </source>
</evidence>
<keyword evidence="6 8" id="KW-0418">Kinase</keyword>
<dbReference type="NCBIfam" id="NF003296">
    <property type="entry name" value="PRK04296.1-1"/>
    <property type="match status" value="1"/>
</dbReference>
<dbReference type="GO" id="GO:0008270">
    <property type="term" value="F:zinc ion binding"/>
    <property type="evidence" value="ECO:0007669"/>
    <property type="project" value="UniProtKB-UniRule"/>
</dbReference>
<dbReference type="GO" id="GO:0004797">
    <property type="term" value="F:thymidine kinase activity"/>
    <property type="evidence" value="ECO:0007669"/>
    <property type="project" value="UniProtKB-UniRule"/>
</dbReference>
<feature type="binding site" evidence="8">
    <location>
        <begin position="15"/>
        <end position="22"/>
    </location>
    <ligand>
        <name>ATP</name>
        <dbReference type="ChEBI" id="CHEBI:30616"/>
    </ligand>
</feature>
<dbReference type="Pfam" id="PF00265">
    <property type="entry name" value="TK"/>
    <property type="match status" value="1"/>
</dbReference>
<dbReference type="Gene3D" id="3.40.50.300">
    <property type="entry name" value="P-loop containing nucleotide triphosphate hydrolases"/>
    <property type="match status" value="1"/>
</dbReference>
<dbReference type="PROSITE" id="PS00603">
    <property type="entry name" value="TK_CELLULAR_TYPE"/>
    <property type="match status" value="1"/>
</dbReference>
<dbReference type="GO" id="GO:0005829">
    <property type="term" value="C:cytosol"/>
    <property type="evidence" value="ECO:0007669"/>
    <property type="project" value="TreeGrafter"/>
</dbReference>
<keyword evidence="14" id="KW-1185">Reference proteome</keyword>
<keyword evidence="5 8" id="KW-0547">Nucleotide-binding</keyword>
<protein>
    <recommendedName>
        <fullName evidence="2 8">Thymidine kinase</fullName>
        <ecNumber evidence="2 8">2.7.1.21</ecNumber>
    </recommendedName>
</protein>
<dbReference type="PANTHER" id="PTHR11441:SF0">
    <property type="entry name" value="THYMIDINE KINASE, CYTOSOLIC"/>
    <property type="match status" value="1"/>
</dbReference>
<dbReference type="SUPFAM" id="SSF52540">
    <property type="entry name" value="P-loop containing nucleoside triphosphate hydrolases"/>
    <property type="match status" value="1"/>
</dbReference>
<evidence type="ECO:0000256" key="7">
    <source>
        <dbReference type="ARBA" id="ARBA00022840"/>
    </source>
</evidence>
<feature type="binding site" evidence="8">
    <location>
        <position position="150"/>
    </location>
    <ligand>
        <name>Zn(2+)</name>
        <dbReference type="ChEBI" id="CHEBI:29105"/>
    </ligand>
</feature>
<comment type="catalytic activity">
    <reaction evidence="8 11">
        <text>thymidine + ATP = dTMP + ADP + H(+)</text>
        <dbReference type="Rhea" id="RHEA:19129"/>
        <dbReference type="ChEBI" id="CHEBI:15378"/>
        <dbReference type="ChEBI" id="CHEBI:17748"/>
        <dbReference type="ChEBI" id="CHEBI:30616"/>
        <dbReference type="ChEBI" id="CHEBI:63528"/>
        <dbReference type="ChEBI" id="CHEBI:456216"/>
        <dbReference type="EC" id="2.7.1.21"/>
    </reaction>
</comment>
<comment type="similarity">
    <text evidence="1 8 12">Belongs to the thymidine kinase family.</text>
</comment>
<proteinExistence type="inferred from homology"/>
<dbReference type="InterPro" id="IPR020633">
    <property type="entry name" value="Thymidine_kinase_CS"/>
</dbReference>
<dbReference type="OrthoDB" id="9781579at2"/>
<evidence type="ECO:0000256" key="2">
    <source>
        <dbReference type="ARBA" id="ARBA00012118"/>
    </source>
</evidence>
<keyword evidence="8" id="KW-0862">Zinc</keyword>
<name>A0A2A6RIP5_9CHLR</name>
<dbReference type="EMBL" id="NQWI01000053">
    <property type="protein sequence ID" value="PDW02766.1"/>
    <property type="molecule type" value="Genomic_DNA"/>
</dbReference>
<feature type="binding site" evidence="8">
    <location>
        <position position="147"/>
    </location>
    <ligand>
        <name>Zn(2+)</name>
        <dbReference type="ChEBI" id="CHEBI:29105"/>
    </ligand>
</feature>
<dbReference type="RefSeq" id="WP_097644424.1">
    <property type="nucleotide sequence ID" value="NZ_NQWI01000053.1"/>
</dbReference>
<dbReference type="AlphaFoldDB" id="A0A2A6RIP5"/>
<dbReference type="Proteomes" id="UP000220527">
    <property type="component" value="Unassembled WGS sequence"/>
</dbReference>
<evidence type="ECO:0000256" key="12">
    <source>
        <dbReference type="RuleBase" id="RU004165"/>
    </source>
</evidence>
<feature type="binding site" evidence="8">
    <location>
        <position position="185"/>
    </location>
    <ligand>
        <name>Zn(2+)</name>
        <dbReference type="ChEBI" id="CHEBI:29105"/>
    </ligand>
</feature>
<evidence type="ECO:0000256" key="3">
    <source>
        <dbReference type="ARBA" id="ARBA00022634"/>
    </source>
</evidence>
<evidence type="ECO:0000313" key="14">
    <source>
        <dbReference type="Proteomes" id="UP000220527"/>
    </source>
</evidence>
<dbReference type="GO" id="GO:0046104">
    <property type="term" value="P:thymidine metabolic process"/>
    <property type="evidence" value="ECO:0007669"/>
    <property type="project" value="TreeGrafter"/>
</dbReference>
<evidence type="ECO:0000256" key="5">
    <source>
        <dbReference type="ARBA" id="ARBA00022741"/>
    </source>
</evidence>
<dbReference type="SUPFAM" id="SSF57716">
    <property type="entry name" value="Glucocorticoid receptor-like (DNA-binding domain)"/>
    <property type="match status" value="1"/>
</dbReference>
<dbReference type="GO" id="GO:0005524">
    <property type="term" value="F:ATP binding"/>
    <property type="evidence" value="ECO:0007669"/>
    <property type="project" value="UniProtKB-UniRule"/>
</dbReference>
<comment type="caution">
    <text evidence="13">The sequence shown here is derived from an EMBL/GenBank/DDBJ whole genome shotgun (WGS) entry which is preliminary data.</text>
</comment>
<keyword evidence="3 8" id="KW-0237">DNA synthesis</keyword>
<dbReference type="PANTHER" id="PTHR11441">
    <property type="entry name" value="THYMIDINE KINASE"/>
    <property type="match status" value="1"/>
</dbReference>
<keyword evidence="8" id="KW-0479">Metal-binding</keyword>
<dbReference type="GO" id="GO:0071897">
    <property type="term" value="P:DNA biosynthetic process"/>
    <property type="evidence" value="ECO:0007669"/>
    <property type="project" value="UniProtKB-KW"/>
</dbReference>
<evidence type="ECO:0000256" key="8">
    <source>
        <dbReference type="HAMAP-Rule" id="MF_00124"/>
    </source>
</evidence>
<evidence type="ECO:0000313" key="13">
    <source>
        <dbReference type="EMBL" id="PDW02766.1"/>
    </source>
</evidence>
<comment type="subunit">
    <text evidence="8">Homotetramer.</text>
</comment>
<evidence type="ECO:0000256" key="1">
    <source>
        <dbReference type="ARBA" id="ARBA00007587"/>
    </source>
</evidence>
<feature type="active site" description="Proton acceptor" evidence="8 9">
    <location>
        <position position="88"/>
    </location>
</feature>
<reference evidence="14" key="1">
    <citation type="submission" date="2017-08" db="EMBL/GenBank/DDBJ databases">
        <authorList>
            <person name="Grouzdev D.S."/>
            <person name="Gaisin V.A."/>
            <person name="Rysina M.S."/>
            <person name="Gorlenko V.M."/>
        </authorList>
    </citation>
    <scope>NUCLEOTIDE SEQUENCE [LARGE SCALE GENOMIC DNA]</scope>
    <source>
        <strain evidence="14">Kir15-3F</strain>
    </source>
</reference>
<keyword evidence="4 8" id="KW-0808">Transferase</keyword>
<dbReference type="EC" id="2.7.1.21" evidence="2 8"/>
<evidence type="ECO:0000256" key="10">
    <source>
        <dbReference type="PIRSR" id="PIRSR035805-2"/>
    </source>
</evidence>
<accession>A0A2A6RIP5</accession>
<feature type="binding site" evidence="10">
    <location>
        <position position="181"/>
    </location>
    <ligand>
        <name>substrate</name>
    </ligand>
</feature>
<evidence type="ECO:0000256" key="9">
    <source>
        <dbReference type="PIRSR" id="PIRSR035805-1"/>
    </source>
</evidence>
<organism evidence="13 14">
    <name type="scientific">Candidatus Viridilinea mediisalina</name>
    <dbReference type="NCBI Taxonomy" id="2024553"/>
    <lineage>
        <taxon>Bacteria</taxon>
        <taxon>Bacillati</taxon>
        <taxon>Chloroflexota</taxon>
        <taxon>Chloroflexia</taxon>
        <taxon>Chloroflexales</taxon>
        <taxon>Chloroflexineae</taxon>
        <taxon>Oscillochloridaceae</taxon>
        <taxon>Candidatus Viridilinea</taxon>
    </lineage>
</organism>
<feature type="binding site" evidence="8">
    <location>
        <position position="188"/>
    </location>
    <ligand>
        <name>Zn(2+)</name>
        <dbReference type="ChEBI" id="CHEBI:29105"/>
    </ligand>
</feature>
<dbReference type="Gene3D" id="3.30.60.20">
    <property type="match status" value="1"/>
</dbReference>
<keyword evidence="8" id="KW-0963">Cytoplasm</keyword>
<keyword evidence="7 8" id="KW-0067">ATP-binding</keyword>
<gene>
    <name evidence="8" type="primary">tdk</name>
    <name evidence="13" type="ORF">CJ255_12415</name>
</gene>
<sequence>MTRLCTGGRIEVICGCMYSGKTEELIRRMRQVMIARQPCRIFTPRRDTRYSVGHVASHTGAKLEAYPVSSIHEVLAAADDVQVAAIDELHFLEDRPEEILAGCQALADRGLRVLVAGLDQSYRAEPFPGMMQLMAVAEQVDKLYAICVRCGAYATRSQRLIDGRPAPADAATLVVGGLELYEARCRACYEPAC</sequence>
<evidence type="ECO:0000256" key="4">
    <source>
        <dbReference type="ARBA" id="ARBA00022679"/>
    </source>
</evidence>
<dbReference type="PIRSF" id="PIRSF035805">
    <property type="entry name" value="TK_cell"/>
    <property type="match status" value="1"/>
</dbReference>
<comment type="subcellular location">
    <subcellularLocation>
        <location evidence="8">Cytoplasm</location>
    </subcellularLocation>
</comment>
<evidence type="ECO:0000256" key="11">
    <source>
        <dbReference type="RuleBase" id="RU000544"/>
    </source>
</evidence>
<dbReference type="HAMAP" id="MF_00124">
    <property type="entry name" value="Thymidine_kinase"/>
    <property type="match status" value="1"/>
</dbReference>
<dbReference type="InterPro" id="IPR027417">
    <property type="entry name" value="P-loop_NTPase"/>
</dbReference>
<dbReference type="InterPro" id="IPR001267">
    <property type="entry name" value="Thymidine_kinase"/>
</dbReference>
<feature type="binding site" evidence="8">
    <location>
        <begin position="87"/>
        <end position="90"/>
    </location>
    <ligand>
        <name>ATP</name>
        <dbReference type="ChEBI" id="CHEBI:30616"/>
    </ligand>
</feature>